<dbReference type="AlphaFoldDB" id="A0A7R7XMX6"/>
<gene>
    <name evidence="3" type="ORF">APUU_40352S</name>
</gene>
<feature type="region of interest" description="Disordered" evidence="2">
    <location>
        <begin position="247"/>
        <end position="279"/>
    </location>
</feature>
<name>A0A7R7XMX6_9EURO</name>
<feature type="region of interest" description="Disordered" evidence="2">
    <location>
        <begin position="1"/>
        <end position="37"/>
    </location>
</feature>
<dbReference type="EMBL" id="AP024446">
    <property type="protein sequence ID" value="BCS23908.1"/>
    <property type="molecule type" value="Genomic_DNA"/>
</dbReference>
<feature type="compositionally biased region" description="Basic and acidic residues" evidence="2">
    <location>
        <begin position="268"/>
        <end position="279"/>
    </location>
</feature>
<sequence>MKNNPPYQRGFKKQSPPHIRTIKLTRENGSPTDVSPGTFQTYLKDPIALYQMLYKTQQHDQSVIENLNDELDLAEDELKRTRTDQQSLEVFQTDQGAAQWLKNVGDNEPPIHYSEVNNQRVSGEAPKCQKQSLEGRLSSKIAGVDSKLDDLLAAQSASQDNAVGIQQQLYKAMQHLGLSMREFTDTILERVSWAVNDELEKLFHLSEFPSEQAGFLSKTNDPGLQFQLSLAEEIAYKQAMSEAANVSQLSSEEVSEEAEMATEQTEPEPDHPVEEKHDPYEDLVRALMAQAKENEARERALNESV</sequence>
<dbReference type="Proteomes" id="UP000654913">
    <property type="component" value="Chromosome 4"/>
</dbReference>
<keyword evidence="1" id="KW-0175">Coiled coil</keyword>
<dbReference type="KEGG" id="apuu:APUU_40352S"/>
<evidence type="ECO:0000313" key="4">
    <source>
        <dbReference type="Proteomes" id="UP000654913"/>
    </source>
</evidence>
<evidence type="ECO:0000256" key="2">
    <source>
        <dbReference type="SAM" id="MobiDB-lite"/>
    </source>
</evidence>
<evidence type="ECO:0000313" key="3">
    <source>
        <dbReference type="EMBL" id="BCS23908.1"/>
    </source>
</evidence>
<protein>
    <submittedName>
        <fullName evidence="3">Uncharacterized protein</fullName>
    </submittedName>
</protein>
<keyword evidence="4" id="KW-1185">Reference proteome</keyword>
<feature type="coiled-coil region" evidence="1">
    <location>
        <begin position="57"/>
        <end position="84"/>
    </location>
</feature>
<feature type="compositionally biased region" description="Polar residues" evidence="2">
    <location>
        <begin position="27"/>
        <end position="37"/>
    </location>
</feature>
<dbReference type="GeneID" id="64973913"/>
<dbReference type="RefSeq" id="XP_041556102.1">
    <property type="nucleotide sequence ID" value="XM_041703414.1"/>
</dbReference>
<reference evidence="3" key="2">
    <citation type="submission" date="2021-02" db="EMBL/GenBank/DDBJ databases">
        <title>Aspergillus puulaauensis MK2 genome sequence.</title>
        <authorList>
            <person name="Futagami T."/>
            <person name="Mori K."/>
            <person name="Kadooka C."/>
            <person name="Tanaka T."/>
        </authorList>
    </citation>
    <scope>NUCLEOTIDE SEQUENCE</scope>
    <source>
        <strain evidence="3">MK2</strain>
    </source>
</reference>
<evidence type="ECO:0000256" key="1">
    <source>
        <dbReference type="SAM" id="Coils"/>
    </source>
</evidence>
<reference evidence="3" key="1">
    <citation type="submission" date="2021-01" db="EMBL/GenBank/DDBJ databases">
        <authorList>
            <consortium name="Aspergillus puulaauensis MK2 genome sequencing consortium"/>
            <person name="Kazuki M."/>
            <person name="Futagami T."/>
        </authorList>
    </citation>
    <scope>NUCLEOTIDE SEQUENCE</scope>
    <source>
        <strain evidence="3">MK2</strain>
    </source>
</reference>
<dbReference type="OrthoDB" id="10594251at2759"/>
<organism evidence="3 4">
    <name type="scientific">Aspergillus puulaauensis</name>
    <dbReference type="NCBI Taxonomy" id="1220207"/>
    <lineage>
        <taxon>Eukaryota</taxon>
        <taxon>Fungi</taxon>
        <taxon>Dikarya</taxon>
        <taxon>Ascomycota</taxon>
        <taxon>Pezizomycotina</taxon>
        <taxon>Eurotiomycetes</taxon>
        <taxon>Eurotiomycetidae</taxon>
        <taxon>Eurotiales</taxon>
        <taxon>Aspergillaceae</taxon>
        <taxon>Aspergillus</taxon>
    </lineage>
</organism>
<accession>A0A7R7XMX6</accession>
<proteinExistence type="predicted"/>